<dbReference type="Pfam" id="PF05621">
    <property type="entry name" value="TniB"/>
    <property type="match status" value="1"/>
</dbReference>
<dbReference type="InterPro" id="IPR027417">
    <property type="entry name" value="P-loop_NTPase"/>
</dbReference>
<evidence type="ECO:0000313" key="2">
    <source>
        <dbReference type="Proteomes" id="UP000535182"/>
    </source>
</evidence>
<sequence length="229" mass="26098">MHPIDSNRGGDAIRAPVISIEIRSPDEGALYDSILKAIQAPFKIQDRVQKKRNQILTILEKIGTRQLLLDELNTAISGPLLKQRNFLVALKNLLNEIQMTVFATGTPDARIALAPDQQLESRFEMEELRRWTYGEEFRQLLESFECRLPLREPSELQAPIFAKRIHELTEGYIGEIAELLMRVAVKAIETKKERIDCRLLAELNWKPPLQRRGEARGLHKTLAGPSPTT</sequence>
<keyword evidence="2" id="KW-1185">Reference proteome</keyword>
<protein>
    <recommendedName>
        <fullName evidence="3">TniB protein</fullName>
    </recommendedName>
</protein>
<dbReference type="EMBL" id="JACHEB010000002">
    <property type="protein sequence ID" value="MBB5327439.1"/>
    <property type="molecule type" value="Genomic_DNA"/>
</dbReference>
<evidence type="ECO:0000313" key="1">
    <source>
        <dbReference type="EMBL" id="MBB5327439.1"/>
    </source>
</evidence>
<evidence type="ECO:0008006" key="3">
    <source>
        <dbReference type="Google" id="ProtNLM"/>
    </source>
</evidence>
<organism evidence="1 2">
    <name type="scientific">Tunturiibacter gelidiferens</name>
    <dbReference type="NCBI Taxonomy" id="3069689"/>
    <lineage>
        <taxon>Bacteria</taxon>
        <taxon>Pseudomonadati</taxon>
        <taxon>Acidobacteriota</taxon>
        <taxon>Terriglobia</taxon>
        <taxon>Terriglobales</taxon>
        <taxon>Acidobacteriaceae</taxon>
        <taxon>Tunturiibacter</taxon>
    </lineage>
</organism>
<dbReference type="InterPro" id="IPR008868">
    <property type="entry name" value="TniB"/>
</dbReference>
<name>A0A9X0QBY1_9BACT</name>
<accession>A0A9X0QBY1</accession>
<dbReference type="Proteomes" id="UP000535182">
    <property type="component" value="Unassembled WGS sequence"/>
</dbReference>
<dbReference type="SUPFAM" id="SSF52540">
    <property type="entry name" value="P-loop containing nucleoside triphosphate hydrolases"/>
    <property type="match status" value="1"/>
</dbReference>
<comment type="caution">
    <text evidence="1">The sequence shown here is derived from an EMBL/GenBank/DDBJ whole genome shotgun (WGS) entry which is preliminary data.</text>
</comment>
<reference evidence="1 2" key="1">
    <citation type="submission" date="2020-08" db="EMBL/GenBank/DDBJ databases">
        <title>Genomic Encyclopedia of Type Strains, Phase IV (KMG-V): Genome sequencing to study the core and pangenomes of soil and plant-associated prokaryotes.</title>
        <authorList>
            <person name="Whitman W."/>
        </authorList>
    </citation>
    <scope>NUCLEOTIDE SEQUENCE [LARGE SCALE GENOMIC DNA]</scope>
    <source>
        <strain evidence="1 2">X5P2</strain>
    </source>
</reference>
<dbReference type="AlphaFoldDB" id="A0A9X0QBY1"/>
<proteinExistence type="predicted"/>
<gene>
    <name evidence="1" type="ORF">HDF14_001044</name>
</gene>